<evidence type="ECO:0000256" key="3">
    <source>
        <dbReference type="ARBA" id="ARBA00008731"/>
    </source>
</evidence>
<keyword evidence="6" id="KW-0862">Zinc</keyword>
<evidence type="ECO:0000256" key="4">
    <source>
        <dbReference type="ARBA" id="ARBA00022692"/>
    </source>
</evidence>
<keyword evidence="7 11" id="KW-1133">Transmembrane helix</keyword>
<comment type="subcellular location">
    <subcellularLocation>
        <location evidence="2">Cytoplasmic vesicle</location>
        <location evidence="2">Secretory vesicle</location>
        <location evidence="2">Synaptic vesicle membrane</location>
        <topology evidence="2">Multi-pass membrane protein</topology>
    </subcellularLocation>
    <subcellularLocation>
        <location evidence="1">Early endosome membrane</location>
    </subcellularLocation>
</comment>
<evidence type="ECO:0000313" key="14">
    <source>
        <dbReference type="Proteomes" id="UP000190102"/>
    </source>
</evidence>
<dbReference type="PANTHER" id="PTHR31937">
    <property type="entry name" value="TRANSMEMBRANE PROTEIN 163"/>
    <property type="match status" value="1"/>
</dbReference>
<dbReference type="OrthoDB" id="9790544at2"/>
<dbReference type="SUPFAM" id="SSF161111">
    <property type="entry name" value="Cation efflux protein transmembrane domain-like"/>
    <property type="match status" value="1"/>
</dbReference>
<keyword evidence="14" id="KW-1185">Reference proteome</keyword>
<proteinExistence type="inferred from homology"/>
<evidence type="ECO:0000256" key="7">
    <source>
        <dbReference type="ARBA" id="ARBA00022989"/>
    </source>
</evidence>
<evidence type="ECO:0000256" key="9">
    <source>
        <dbReference type="ARBA" id="ARBA00023136"/>
    </source>
</evidence>
<dbReference type="Gene3D" id="1.20.1510.10">
    <property type="entry name" value="Cation efflux protein transmembrane domain"/>
    <property type="match status" value="1"/>
</dbReference>
<name>A0A1T4PNI3_9BACT</name>
<keyword evidence="4 11" id="KW-0812">Transmembrane</keyword>
<feature type="transmembrane region" description="Helical" evidence="11">
    <location>
        <begin position="82"/>
        <end position="104"/>
    </location>
</feature>
<evidence type="ECO:0000256" key="1">
    <source>
        <dbReference type="ARBA" id="ARBA00004146"/>
    </source>
</evidence>
<feature type="transmembrane region" description="Helical" evidence="11">
    <location>
        <begin position="110"/>
        <end position="129"/>
    </location>
</feature>
<protein>
    <submittedName>
        <fullName evidence="13">Cation efflux family protein</fullName>
    </submittedName>
</protein>
<evidence type="ECO:0000256" key="2">
    <source>
        <dbReference type="ARBA" id="ARBA00004644"/>
    </source>
</evidence>
<keyword evidence="10" id="KW-0968">Cytoplasmic vesicle</keyword>
<dbReference type="InterPro" id="IPR027469">
    <property type="entry name" value="Cation_efflux_TMD_sf"/>
</dbReference>
<evidence type="ECO:0000256" key="10">
    <source>
        <dbReference type="ARBA" id="ARBA00023329"/>
    </source>
</evidence>
<evidence type="ECO:0000256" key="8">
    <source>
        <dbReference type="ARBA" id="ARBA00023018"/>
    </source>
</evidence>
<reference evidence="14" key="1">
    <citation type="submission" date="2017-02" db="EMBL/GenBank/DDBJ databases">
        <authorList>
            <person name="Varghese N."/>
            <person name="Submissions S."/>
        </authorList>
    </citation>
    <scope>NUCLEOTIDE SEQUENCE [LARGE SCALE GENOMIC DNA]</scope>
    <source>
        <strain evidence="14">ATCC BAA-34</strain>
    </source>
</reference>
<evidence type="ECO:0000256" key="6">
    <source>
        <dbReference type="ARBA" id="ARBA00022833"/>
    </source>
</evidence>
<dbReference type="Pfam" id="PF01545">
    <property type="entry name" value="Cation_efflux"/>
    <property type="match status" value="1"/>
</dbReference>
<dbReference type="Proteomes" id="UP000190102">
    <property type="component" value="Unassembled WGS sequence"/>
</dbReference>
<evidence type="ECO:0000313" key="13">
    <source>
        <dbReference type="EMBL" id="SJZ93093.1"/>
    </source>
</evidence>
<keyword evidence="9 11" id="KW-0472">Membrane</keyword>
<dbReference type="InterPro" id="IPR058533">
    <property type="entry name" value="Cation_efflux_TM"/>
</dbReference>
<gene>
    <name evidence="13" type="ORF">SAMN02745119_02057</name>
</gene>
<dbReference type="RefSeq" id="WP_078790339.1">
    <property type="nucleotide sequence ID" value="NZ_FUWR01000010.1"/>
</dbReference>
<feature type="domain" description="Cation efflux protein transmembrane" evidence="12">
    <location>
        <begin position="22"/>
        <end position="194"/>
    </location>
</feature>
<keyword evidence="5" id="KW-0967">Endosome</keyword>
<evidence type="ECO:0000259" key="12">
    <source>
        <dbReference type="Pfam" id="PF01545"/>
    </source>
</evidence>
<feature type="transmembrane region" description="Helical" evidence="11">
    <location>
        <begin position="12"/>
        <end position="33"/>
    </location>
</feature>
<dbReference type="GO" id="GO:0008324">
    <property type="term" value="F:monoatomic cation transmembrane transporter activity"/>
    <property type="evidence" value="ECO:0007669"/>
    <property type="project" value="InterPro"/>
</dbReference>
<dbReference type="GO" id="GO:0016020">
    <property type="term" value="C:membrane"/>
    <property type="evidence" value="ECO:0007669"/>
    <property type="project" value="InterPro"/>
</dbReference>
<dbReference type="GO" id="GO:0031410">
    <property type="term" value="C:cytoplasmic vesicle"/>
    <property type="evidence" value="ECO:0007669"/>
    <property type="project" value="UniProtKB-KW"/>
</dbReference>
<keyword evidence="8" id="KW-0770">Synapse</keyword>
<dbReference type="EMBL" id="FUWR01000010">
    <property type="protein sequence ID" value="SJZ93093.1"/>
    <property type="molecule type" value="Genomic_DNA"/>
</dbReference>
<dbReference type="AlphaFoldDB" id="A0A1T4PNI3"/>
<organism evidence="13 14">
    <name type="scientific">Trichlorobacter thiogenes</name>
    <dbReference type="NCBI Taxonomy" id="115783"/>
    <lineage>
        <taxon>Bacteria</taxon>
        <taxon>Pseudomonadati</taxon>
        <taxon>Thermodesulfobacteriota</taxon>
        <taxon>Desulfuromonadia</taxon>
        <taxon>Geobacterales</taxon>
        <taxon>Geobacteraceae</taxon>
        <taxon>Trichlorobacter</taxon>
    </lineage>
</organism>
<comment type="similarity">
    <text evidence="3">Belongs to the TMEM163 family.</text>
</comment>
<sequence>MTREQWLQRANWLALFTIFYNIAEGAGSVWFGLADETLSLFGFGMDSFIEVISAVGVWHMLRRIRQNGGEQRDEFEQRALRITGAAFYLLTVGLLLTAGINLYSSHKPETTVWGIIISLISISFMWFLIHQKNKVGHALESPAILADAACSRACLYLSVVLMITSVGYELTGLGWLDAIGALGIAWLAYKEGREAFGKAKGLSCSCSCSCSSIRETGL</sequence>
<dbReference type="STRING" id="115783.SAMN02745119_02057"/>
<feature type="transmembrane region" description="Helical" evidence="11">
    <location>
        <begin position="39"/>
        <end position="61"/>
    </location>
</feature>
<dbReference type="PANTHER" id="PTHR31937:SF2">
    <property type="entry name" value="TRANSMEMBRANE PROTEIN 163"/>
    <property type="match status" value="1"/>
</dbReference>
<evidence type="ECO:0000256" key="11">
    <source>
        <dbReference type="SAM" id="Phobius"/>
    </source>
</evidence>
<accession>A0A1T4PNI3</accession>
<evidence type="ECO:0000256" key="5">
    <source>
        <dbReference type="ARBA" id="ARBA00022753"/>
    </source>
</evidence>
<dbReference type="InterPro" id="IPR026765">
    <property type="entry name" value="Tmem163"/>
</dbReference>